<accession>A0A0E3WTQ3</accession>
<dbReference type="InterPro" id="IPR009057">
    <property type="entry name" value="Homeodomain-like_sf"/>
</dbReference>
<dbReference type="PANTHER" id="PTHR30328">
    <property type="entry name" value="TRANSCRIPTIONAL REPRESSOR"/>
    <property type="match status" value="1"/>
</dbReference>
<dbReference type="InterPro" id="IPR050109">
    <property type="entry name" value="HTH-type_TetR-like_transc_reg"/>
</dbReference>
<dbReference type="RefSeq" id="WP_048136871.1">
    <property type="nucleotide sequence ID" value="NZ_CP009516.1"/>
</dbReference>
<dbReference type="Proteomes" id="UP000033101">
    <property type="component" value="Chromosome"/>
</dbReference>
<dbReference type="InterPro" id="IPR001647">
    <property type="entry name" value="HTH_TetR"/>
</dbReference>
<dbReference type="GeneID" id="24829469"/>
<sequence>MFTKLLHLEPKRRDAIINAALKEFASKGYDDASTNVIAKESGISKGLLFHYINTKKDLFLFLFDYCNQVLKEEYFDLINFNERDILERFRQTYLLKVDVIHKYPRIFEFIKVALLTETNEVKKELEERKKTGQSSGYEIMFENIDDSKFREGLDVEKCKKLIFWAIMGYSTYRLEEIRNLEINDLDFEEIQIEFDSYLDELRKSFYK</sequence>
<evidence type="ECO:0000313" key="4">
    <source>
        <dbReference type="EMBL" id="AKB76830.1"/>
    </source>
</evidence>
<dbReference type="KEGG" id="mhor:MSHOH_0347"/>
<evidence type="ECO:0000256" key="1">
    <source>
        <dbReference type="ARBA" id="ARBA00023125"/>
    </source>
</evidence>
<dbReference type="OrthoDB" id="135877at2157"/>
<dbReference type="GO" id="GO:0003677">
    <property type="term" value="F:DNA binding"/>
    <property type="evidence" value="ECO:0007669"/>
    <property type="project" value="UniProtKB-UniRule"/>
</dbReference>
<keyword evidence="5" id="KW-1185">Reference proteome</keyword>
<dbReference type="SUPFAM" id="SSF46689">
    <property type="entry name" value="Homeodomain-like"/>
    <property type="match status" value="1"/>
</dbReference>
<dbReference type="Gene3D" id="1.10.357.10">
    <property type="entry name" value="Tetracycline Repressor, domain 2"/>
    <property type="match status" value="1"/>
</dbReference>
<dbReference type="SUPFAM" id="SSF48498">
    <property type="entry name" value="Tetracyclin repressor-like, C-terminal domain"/>
    <property type="match status" value="1"/>
</dbReference>
<evidence type="ECO:0000256" key="2">
    <source>
        <dbReference type="PROSITE-ProRule" id="PRU00335"/>
    </source>
</evidence>
<organism evidence="4 5">
    <name type="scientific">Methanosarcina horonobensis HB-1 = JCM 15518</name>
    <dbReference type="NCBI Taxonomy" id="1434110"/>
    <lineage>
        <taxon>Archaea</taxon>
        <taxon>Methanobacteriati</taxon>
        <taxon>Methanobacteriota</taxon>
        <taxon>Stenosarchaea group</taxon>
        <taxon>Methanomicrobia</taxon>
        <taxon>Methanosarcinales</taxon>
        <taxon>Methanosarcinaceae</taxon>
        <taxon>Methanosarcina</taxon>
    </lineage>
</organism>
<dbReference type="STRING" id="1434110.MSHOH_0347"/>
<feature type="domain" description="HTH tetR-type" evidence="3">
    <location>
        <begin position="10"/>
        <end position="70"/>
    </location>
</feature>
<evidence type="ECO:0000313" key="5">
    <source>
        <dbReference type="Proteomes" id="UP000033101"/>
    </source>
</evidence>
<dbReference type="PANTHER" id="PTHR30328:SF54">
    <property type="entry name" value="HTH-TYPE TRANSCRIPTIONAL REPRESSOR SCO4008"/>
    <property type="match status" value="1"/>
</dbReference>
<dbReference type="InterPro" id="IPR036271">
    <property type="entry name" value="Tet_transcr_reg_TetR-rel_C_sf"/>
</dbReference>
<dbReference type="PRINTS" id="PR00455">
    <property type="entry name" value="HTHTETR"/>
</dbReference>
<protein>
    <submittedName>
        <fullName evidence="4">Transcriptional regulator, TetR family</fullName>
    </submittedName>
</protein>
<reference evidence="4 5" key="1">
    <citation type="submission" date="2014-07" db="EMBL/GenBank/DDBJ databases">
        <title>Methanogenic archaea and the global carbon cycle.</title>
        <authorList>
            <person name="Henriksen J.R."/>
            <person name="Luke J."/>
            <person name="Reinhart S."/>
            <person name="Benedict M.N."/>
            <person name="Youngblut N.D."/>
            <person name="Metcalf M.E."/>
            <person name="Whitaker R.J."/>
            <person name="Metcalf W.W."/>
        </authorList>
    </citation>
    <scope>NUCLEOTIDE SEQUENCE [LARGE SCALE GENOMIC DNA]</scope>
    <source>
        <strain evidence="4 5">HB-1</strain>
    </source>
</reference>
<gene>
    <name evidence="4" type="ORF">MSHOH_0347</name>
</gene>
<evidence type="ECO:0000259" key="3">
    <source>
        <dbReference type="PROSITE" id="PS50977"/>
    </source>
</evidence>
<proteinExistence type="predicted"/>
<dbReference type="AlphaFoldDB" id="A0A0E3WTQ3"/>
<keyword evidence="1 2" id="KW-0238">DNA-binding</keyword>
<name>A0A0E3WTQ3_9EURY</name>
<dbReference type="PROSITE" id="PS50977">
    <property type="entry name" value="HTH_TETR_2"/>
    <property type="match status" value="1"/>
</dbReference>
<dbReference type="Gene3D" id="1.10.10.60">
    <property type="entry name" value="Homeodomain-like"/>
    <property type="match status" value="1"/>
</dbReference>
<dbReference type="HOGENOM" id="CLU_069356_45_0_2"/>
<dbReference type="EMBL" id="CP009516">
    <property type="protein sequence ID" value="AKB76830.1"/>
    <property type="molecule type" value="Genomic_DNA"/>
</dbReference>
<dbReference type="PATRIC" id="fig|1434110.4.peg.412"/>
<dbReference type="Pfam" id="PF00440">
    <property type="entry name" value="TetR_N"/>
    <property type="match status" value="1"/>
</dbReference>
<feature type="DNA-binding region" description="H-T-H motif" evidence="2">
    <location>
        <begin position="33"/>
        <end position="52"/>
    </location>
</feature>